<dbReference type="InterPro" id="IPR032466">
    <property type="entry name" value="Metal_Hydrolase"/>
</dbReference>
<dbReference type="RefSeq" id="WP_188475628.1">
    <property type="nucleotide sequence ID" value="NZ_BMFJ01000001.1"/>
</dbReference>
<dbReference type="SUPFAM" id="SSF51556">
    <property type="entry name" value="Metallo-dependent hydrolases"/>
    <property type="match status" value="1"/>
</dbReference>
<evidence type="ECO:0000313" key="5">
    <source>
        <dbReference type="Proteomes" id="UP000612855"/>
    </source>
</evidence>
<dbReference type="InterPro" id="IPR050287">
    <property type="entry name" value="MTA/SAH_deaminase"/>
</dbReference>
<proteinExistence type="inferred from homology"/>
<sequence length="498" mass="51893">MVNELLITGARVLAANLSDAPLRDILIRDDRIAALTAPGEIDPATRPHRPAPDRLIVPGLVNGHTHSHGALAKGLVGDRVALEVFLASAPAVLAGRTVEDKALSARLSAVELIRKGCTACFDLFTEVPVPSVEAIHAVAAAYSETGLRAIVAPMIATKTLWQALPGLMDALSPEVRARVQDLSAAPETAALDTLQTAFAQWPEGIARPGVAPTIPLHCSDSFLQNAARLAADHDAPFQTHLAETEAQATLAFAQYGKSLTAHLAALGILGPNVSAAHGIWLSENDLSLLAEYGTGISHNPMSNLRIGSGVAPVRAMLEAGVTLGIGTDATNTSDGQNMFEAARLGATLSRVAARDPSAWLSAEEAFTAATTGSAQLLGLEKTGRIEEGWAADLVFLDLATTHYVPFVHPLRQLVFAENGAAVTSVMIAGRLVLDEGRLTTLDEAKLRAEAEAAAARLNSVNAPGMKAAEALGDLAGCFCLGLAPNPQGLARRLNGESK</sequence>
<evidence type="ECO:0000256" key="1">
    <source>
        <dbReference type="ARBA" id="ARBA00006745"/>
    </source>
</evidence>
<reference evidence="5" key="1">
    <citation type="journal article" date="2019" name="Int. J. Syst. Evol. Microbiol.">
        <title>The Global Catalogue of Microorganisms (GCM) 10K type strain sequencing project: providing services to taxonomists for standard genome sequencing and annotation.</title>
        <authorList>
            <consortium name="The Broad Institute Genomics Platform"/>
            <consortium name="The Broad Institute Genome Sequencing Center for Infectious Disease"/>
            <person name="Wu L."/>
            <person name="Ma J."/>
        </authorList>
    </citation>
    <scope>NUCLEOTIDE SEQUENCE [LARGE SCALE GENOMIC DNA]</scope>
    <source>
        <strain evidence="5">CGMCC 1.12664</strain>
    </source>
</reference>
<gene>
    <name evidence="4" type="ORF">GCM10011360_00420</name>
</gene>
<comment type="caution">
    <text evidence="4">The sequence shown here is derived from an EMBL/GenBank/DDBJ whole genome shotgun (WGS) entry which is preliminary data.</text>
</comment>
<dbReference type="AlphaFoldDB" id="A0A917EAN8"/>
<evidence type="ECO:0000256" key="2">
    <source>
        <dbReference type="ARBA" id="ARBA00022801"/>
    </source>
</evidence>
<evidence type="ECO:0000313" key="4">
    <source>
        <dbReference type="EMBL" id="GGE15531.1"/>
    </source>
</evidence>
<dbReference type="Gene3D" id="2.30.40.10">
    <property type="entry name" value="Urease, subunit C, domain 1"/>
    <property type="match status" value="1"/>
</dbReference>
<feature type="domain" description="Amidohydrolase-related" evidence="3">
    <location>
        <begin position="56"/>
        <end position="432"/>
    </location>
</feature>
<keyword evidence="5" id="KW-1185">Reference proteome</keyword>
<dbReference type="EMBL" id="BMFJ01000001">
    <property type="protein sequence ID" value="GGE15531.1"/>
    <property type="molecule type" value="Genomic_DNA"/>
</dbReference>
<dbReference type="PANTHER" id="PTHR43794:SF11">
    <property type="entry name" value="AMIDOHYDROLASE-RELATED DOMAIN-CONTAINING PROTEIN"/>
    <property type="match status" value="1"/>
</dbReference>
<dbReference type="Gene3D" id="3.20.20.140">
    <property type="entry name" value="Metal-dependent hydrolases"/>
    <property type="match status" value="1"/>
</dbReference>
<dbReference type="InterPro" id="IPR006680">
    <property type="entry name" value="Amidohydro-rel"/>
</dbReference>
<accession>A0A917EAN8</accession>
<keyword evidence="2" id="KW-0378">Hydrolase</keyword>
<dbReference type="SUPFAM" id="SSF51338">
    <property type="entry name" value="Composite domain of metallo-dependent hydrolases"/>
    <property type="match status" value="2"/>
</dbReference>
<dbReference type="Pfam" id="PF01979">
    <property type="entry name" value="Amidohydro_1"/>
    <property type="match status" value="1"/>
</dbReference>
<name>A0A917EAN8_9RHOB</name>
<protein>
    <submittedName>
        <fullName evidence="4">N-ethylammeline chlorohydrolase</fullName>
    </submittedName>
</protein>
<dbReference type="GO" id="GO:0016810">
    <property type="term" value="F:hydrolase activity, acting on carbon-nitrogen (but not peptide) bonds"/>
    <property type="evidence" value="ECO:0007669"/>
    <property type="project" value="InterPro"/>
</dbReference>
<comment type="similarity">
    <text evidence="1">Belongs to the metallo-dependent hydrolases superfamily. ATZ/TRZ family.</text>
</comment>
<dbReference type="Proteomes" id="UP000612855">
    <property type="component" value="Unassembled WGS sequence"/>
</dbReference>
<dbReference type="PANTHER" id="PTHR43794">
    <property type="entry name" value="AMINOHYDROLASE SSNA-RELATED"/>
    <property type="match status" value="1"/>
</dbReference>
<evidence type="ECO:0000259" key="3">
    <source>
        <dbReference type="Pfam" id="PF01979"/>
    </source>
</evidence>
<organism evidence="4 5">
    <name type="scientific">Primorskyibacter flagellatus</name>
    <dbReference type="NCBI Taxonomy" id="1387277"/>
    <lineage>
        <taxon>Bacteria</taxon>
        <taxon>Pseudomonadati</taxon>
        <taxon>Pseudomonadota</taxon>
        <taxon>Alphaproteobacteria</taxon>
        <taxon>Rhodobacterales</taxon>
        <taxon>Roseobacteraceae</taxon>
        <taxon>Primorskyibacter</taxon>
    </lineage>
</organism>
<dbReference type="InterPro" id="IPR011059">
    <property type="entry name" value="Metal-dep_hydrolase_composite"/>
</dbReference>